<evidence type="ECO:0000256" key="4">
    <source>
        <dbReference type="ARBA" id="ARBA00022840"/>
    </source>
</evidence>
<evidence type="ECO:0000313" key="11">
    <source>
        <dbReference type="EMBL" id="RAR85252.1"/>
    </source>
</evidence>
<dbReference type="PRINTS" id="PR00986">
    <property type="entry name" value="TRNASYNTHVAL"/>
</dbReference>
<reference evidence="11 12" key="1">
    <citation type="submission" date="2018-06" db="EMBL/GenBank/DDBJ databases">
        <title>Genomic Encyclopedia of Archaeal and Bacterial Type Strains, Phase II (KMG-II): from individual species to whole genera.</title>
        <authorList>
            <person name="Goeker M."/>
        </authorList>
    </citation>
    <scope>NUCLEOTIDE SEQUENCE [LARGE SCALE GENOMIC DNA]</scope>
    <source>
        <strain evidence="11 12">CFPB 3232</strain>
    </source>
</reference>
<accession>A0A328ZKS3</accession>
<dbReference type="InterPro" id="IPR002303">
    <property type="entry name" value="Valyl-tRNA_ligase"/>
</dbReference>
<name>A0A328ZKS3_9BURK</name>
<evidence type="ECO:0000256" key="3">
    <source>
        <dbReference type="ARBA" id="ARBA00022741"/>
    </source>
</evidence>
<keyword evidence="12" id="KW-1185">Reference proteome</keyword>
<dbReference type="GO" id="GO:0006438">
    <property type="term" value="P:valyl-tRNA aminoacylation"/>
    <property type="evidence" value="ECO:0007669"/>
    <property type="project" value="InterPro"/>
</dbReference>
<dbReference type="InterPro" id="IPR001412">
    <property type="entry name" value="aa-tRNA-synth_I_CS"/>
</dbReference>
<dbReference type="InterPro" id="IPR014729">
    <property type="entry name" value="Rossmann-like_a/b/a_fold"/>
</dbReference>
<keyword evidence="3 8" id="KW-0547">Nucleotide-binding</keyword>
<evidence type="ECO:0000256" key="6">
    <source>
        <dbReference type="ARBA" id="ARBA00023146"/>
    </source>
</evidence>
<dbReference type="InterPro" id="IPR009008">
    <property type="entry name" value="Val/Leu/Ile-tRNA-synth_edit"/>
</dbReference>
<dbReference type="RefSeq" id="WP_111876151.1">
    <property type="nucleotide sequence ID" value="NZ_CBCSGC010000017.1"/>
</dbReference>
<dbReference type="PANTHER" id="PTHR11946:SF93">
    <property type="entry name" value="VALINE--TRNA LIGASE, CHLOROPLASTIC_MITOCHONDRIAL 2"/>
    <property type="match status" value="1"/>
</dbReference>
<protein>
    <recommendedName>
        <fullName evidence="1">valine--tRNA ligase</fullName>
        <ecNumber evidence="1">6.1.1.9</ecNumber>
    </recommendedName>
    <alternativeName>
        <fullName evidence="7">Valyl-tRNA synthetase</fullName>
    </alternativeName>
</protein>
<gene>
    <name evidence="11" type="ORF">AX018_100630</name>
</gene>
<evidence type="ECO:0000256" key="1">
    <source>
        <dbReference type="ARBA" id="ARBA00013169"/>
    </source>
</evidence>
<dbReference type="SUPFAM" id="SSF50677">
    <property type="entry name" value="ValRS/IleRS/LeuRS editing domain"/>
    <property type="match status" value="1"/>
</dbReference>
<dbReference type="Proteomes" id="UP000248856">
    <property type="component" value="Unassembled WGS sequence"/>
</dbReference>
<evidence type="ECO:0000256" key="7">
    <source>
        <dbReference type="ARBA" id="ARBA00029936"/>
    </source>
</evidence>
<evidence type="ECO:0000313" key="12">
    <source>
        <dbReference type="Proteomes" id="UP000248856"/>
    </source>
</evidence>
<proteinExistence type="inferred from homology"/>
<dbReference type="Gene3D" id="3.40.50.620">
    <property type="entry name" value="HUPs"/>
    <property type="match status" value="2"/>
</dbReference>
<dbReference type="GO" id="GO:0004832">
    <property type="term" value="F:valine-tRNA ligase activity"/>
    <property type="evidence" value="ECO:0007669"/>
    <property type="project" value="UniProtKB-EC"/>
</dbReference>
<dbReference type="Gene3D" id="1.10.730.10">
    <property type="entry name" value="Isoleucyl-tRNA Synthetase, Domain 1"/>
    <property type="match status" value="1"/>
</dbReference>
<comment type="similarity">
    <text evidence="8">Belongs to the class-I aminoacyl-tRNA synthetase family.</text>
</comment>
<dbReference type="GO" id="GO:0005524">
    <property type="term" value="F:ATP binding"/>
    <property type="evidence" value="ECO:0007669"/>
    <property type="project" value="UniProtKB-KW"/>
</dbReference>
<dbReference type="AlphaFoldDB" id="A0A328ZKS3"/>
<organism evidence="11 12">
    <name type="scientific">Paracidovorax anthurii</name>
    <dbReference type="NCBI Taxonomy" id="78229"/>
    <lineage>
        <taxon>Bacteria</taxon>
        <taxon>Pseudomonadati</taxon>
        <taxon>Pseudomonadota</taxon>
        <taxon>Betaproteobacteria</taxon>
        <taxon>Burkholderiales</taxon>
        <taxon>Comamonadaceae</taxon>
        <taxon>Paracidovorax</taxon>
    </lineage>
</organism>
<keyword evidence="6 8" id="KW-0030">Aminoacyl-tRNA synthetase</keyword>
<sequence length="653" mass="72456">MSLLESPRIGGDRAQAPARAAQPGRFVLLPPPNVTGDLHLGHGFSFTLLDTCVRYLRSQGEVVHFRPGTEHAGSRAEIAYKRQHGGRWDMADFLRWQQETRRSILQQIAYIGLDADWDAEYNSMDGTRVQFMQRAFVQLQGDGYIYPSVEMVNWCPCCRTSISEIDVKYAAERIPRLLVSHADAGGGGITIATHGLERLLGATALRIAPEHPRFAPLVGQEVHLLGSRLRIQEGKSHPDLAPDCLTICNPQVNPADFQPPGEAAPVNTYDRDGNVSAHYPAFRRDSLAASRREIEQALARDGWTVAREDTDHQVARCGVCSTELHPRVSGQWYFDVRKGLERAGKPPQFHSALWQKGFELWLDKLRRPIVNQYHETLNTSYYGGYATNRDFQVSSQSLWGQPLPVWHCQACGHAVVAQERPAQCAQCAGDGFEPSPDVISIFFSCCLMGPSANPSDAMENAVDFTVCGHDIYHYWGSLKNILACALGYEAGFGSLMVHGLLVDQQGEKMTKSKGNVIDIRAVIERYGVDALRAAVYDAAHRDANKPYIRFDVQQLERLQPRMAELGRRLAQPAEAPAEALCEVITQDEVAQAQAQVDRFMRTFQIGAAYRAVMALAERPVLAFSSLAVRQAFCRLLSPFHPGLAACQPPCTHP</sequence>
<feature type="compositionally biased region" description="Low complexity" evidence="9">
    <location>
        <begin position="13"/>
        <end position="22"/>
    </location>
</feature>
<comment type="caution">
    <text evidence="11">The sequence shown here is derived from an EMBL/GenBank/DDBJ whole genome shotgun (WGS) entry which is preliminary data.</text>
</comment>
<dbReference type="SUPFAM" id="SSF52374">
    <property type="entry name" value="Nucleotidylyl transferase"/>
    <property type="match status" value="1"/>
</dbReference>
<dbReference type="GO" id="GO:0002161">
    <property type="term" value="F:aminoacyl-tRNA deacylase activity"/>
    <property type="evidence" value="ECO:0007669"/>
    <property type="project" value="InterPro"/>
</dbReference>
<keyword evidence="5 8" id="KW-0648">Protein biosynthesis</keyword>
<dbReference type="PANTHER" id="PTHR11946">
    <property type="entry name" value="VALYL-TRNA SYNTHETASES"/>
    <property type="match status" value="1"/>
</dbReference>
<evidence type="ECO:0000259" key="10">
    <source>
        <dbReference type="Pfam" id="PF00133"/>
    </source>
</evidence>
<evidence type="ECO:0000256" key="5">
    <source>
        <dbReference type="ARBA" id="ARBA00022917"/>
    </source>
</evidence>
<dbReference type="OrthoDB" id="9810365at2"/>
<evidence type="ECO:0000256" key="9">
    <source>
        <dbReference type="SAM" id="MobiDB-lite"/>
    </source>
</evidence>
<dbReference type="Pfam" id="PF00133">
    <property type="entry name" value="tRNA-synt_1"/>
    <property type="match status" value="1"/>
</dbReference>
<evidence type="ECO:0000256" key="8">
    <source>
        <dbReference type="RuleBase" id="RU363035"/>
    </source>
</evidence>
<dbReference type="EC" id="6.1.1.9" evidence="1"/>
<feature type="domain" description="Aminoacyl-tRNA synthetase class Ia" evidence="10">
    <location>
        <begin position="26"/>
        <end position="538"/>
    </location>
</feature>
<dbReference type="GO" id="GO:0005829">
    <property type="term" value="C:cytosol"/>
    <property type="evidence" value="ECO:0007669"/>
    <property type="project" value="TreeGrafter"/>
</dbReference>
<feature type="region of interest" description="Disordered" evidence="9">
    <location>
        <begin position="1"/>
        <end position="22"/>
    </location>
</feature>
<dbReference type="InterPro" id="IPR002300">
    <property type="entry name" value="aa-tRNA-synth_Ia"/>
</dbReference>
<keyword evidence="2 8" id="KW-0436">Ligase</keyword>
<dbReference type="EMBL" id="QLTA01000006">
    <property type="protein sequence ID" value="RAR85252.1"/>
    <property type="molecule type" value="Genomic_DNA"/>
</dbReference>
<keyword evidence="4 8" id="KW-0067">ATP-binding</keyword>
<dbReference type="PROSITE" id="PS00178">
    <property type="entry name" value="AA_TRNA_LIGASE_I"/>
    <property type="match status" value="1"/>
</dbReference>
<evidence type="ECO:0000256" key="2">
    <source>
        <dbReference type="ARBA" id="ARBA00022598"/>
    </source>
</evidence>